<gene>
    <name evidence="1" type="ORF">PGIGA_G00182700</name>
</gene>
<evidence type="ECO:0000313" key="2">
    <source>
        <dbReference type="Proteomes" id="UP000829447"/>
    </source>
</evidence>
<reference evidence="1 2" key="1">
    <citation type="journal article" date="2022" name="bioRxiv">
        <title>An ancient truncated duplication of the anti-Mullerian hormone receptor type 2 gene is a potential conserved master sex determinant in the Pangasiidae catfish family.</title>
        <authorList>
            <person name="Wen M."/>
            <person name="Pan Q."/>
            <person name="Jouanno E."/>
            <person name="Montfort J."/>
            <person name="Zahm M."/>
            <person name="Cabau C."/>
            <person name="Klopp C."/>
            <person name="Iampietro C."/>
            <person name="Roques C."/>
            <person name="Bouchez O."/>
            <person name="Castinel A."/>
            <person name="Donnadieu C."/>
            <person name="Parrinello H."/>
            <person name="Poncet C."/>
            <person name="Belmonte E."/>
            <person name="Gautier V."/>
            <person name="Avarre J.-C."/>
            <person name="Dugue R."/>
            <person name="Gustiano R."/>
            <person name="Ha T.T.T."/>
            <person name="Campet M."/>
            <person name="Sriphairoj K."/>
            <person name="Ribolli J."/>
            <person name="de Almeida F.L."/>
            <person name="Desvignes T."/>
            <person name="Postlethwait J.H."/>
            <person name="Bucao C.F."/>
            <person name="Robinson-Rechavi M."/>
            <person name="Bobe J."/>
            <person name="Herpin A."/>
            <person name="Guiguen Y."/>
        </authorList>
    </citation>
    <scope>NUCLEOTIDE SEQUENCE [LARGE SCALE GENOMIC DNA]</scope>
    <source>
        <strain evidence="1">YG-Dec2019</strain>
    </source>
</reference>
<evidence type="ECO:0000313" key="1">
    <source>
        <dbReference type="EMBL" id="MCI4375972.1"/>
    </source>
</evidence>
<organism evidence="1 2">
    <name type="scientific">Pangasianodon gigas</name>
    <name type="common">Mekong giant catfish</name>
    <name type="synonym">Pangasius gigas</name>
    <dbReference type="NCBI Taxonomy" id="30993"/>
    <lineage>
        <taxon>Eukaryota</taxon>
        <taxon>Metazoa</taxon>
        <taxon>Chordata</taxon>
        <taxon>Craniata</taxon>
        <taxon>Vertebrata</taxon>
        <taxon>Euteleostomi</taxon>
        <taxon>Actinopterygii</taxon>
        <taxon>Neopterygii</taxon>
        <taxon>Teleostei</taxon>
        <taxon>Ostariophysi</taxon>
        <taxon>Siluriformes</taxon>
        <taxon>Pangasiidae</taxon>
        <taxon>Pangasianodon</taxon>
    </lineage>
</organism>
<sequence>MVFSSSSPVPTESLVLSPIQSLLSARLTNLNDSVKVLNFTYEKISDTSYAVKFTFNITNISMPENPGLR</sequence>
<dbReference type="Proteomes" id="UP000829447">
    <property type="component" value="Linkage Group LG3"/>
</dbReference>
<proteinExistence type="predicted"/>
<name>A0ACC5WAU0_PANGG</name>
<dbReference type="EMBL" id="CM040456">
    <property type="protein sequence ID" value="MCI4375972.1"/>
    <property type="molecule type" value="Genomic_DNA"/>
</dbReference>
<comment type="caution">
    <text evidence="1">The sequence shown here is derived from an EMBL/GenBank/DDBJ whole genome shotgun (WGS) entry which is preliminary data.</text>
</comment>
<protein>
    <submittedName>
        <fullName evidence="1">Uncharacterized protein</fullName>
    </submittedName>
</protein>
<accession>A0ACC5WAU0</accession>
<keyword evidence="2" id="KW-1185">Reference proteome</keyword>
<feature type="non-terminal residue" evidence="1">
    <location>
        <position position="69"/>
    </location>
</feature>